<accession>A0A3P3YBJ7</accession>
<proteinExistence type="predicted"/>
<evidence type="ECO:0000256" key="1">
    <source>
        <dbReference type="SAM" id="MobiDB-lite"/>
    </source>
</evidence>
<dbReference type="AlphaFoldDB" id="A0A3P3YBJ7"/>
<name>A0A3P3YBJ7_PLABS</name>
<gene>
    <name evidence="2" type="ORF">PLBR_LOCUS4724</name>
</gene>
<sequence>MFPPARSVAALGRAMVVHSNGLFDHERALVEPGWARPVAREGPVDLFDLRQDARIERLLHQFWMMVVPDHDDDGASLSRHAYVTEWHPRVARAIFKGGSKSPAQMREMAVNDWHRDCLGQAALSRDQFFDAVFELAYLWTDMIDAEAFIHFLTVLRGRISSLSLYHQPKLRPIDLIDVPDIAPAVSEPDPLVPEQQRAHVQRQSRDGRRRRASGPVSPVRPRQEPGCHSRCVADRESQVVPGAWLHRGRPAAVLVQNAVARDPAAQAHRREKRFVDRQLATLESELHELHLRERTTMLRIQENPIWHIELVNEATAADSDPTPAQRHGLLCIRYDAPDEGSSGSAAGRHRPYKHVFGKGHVQRAPATDDDAGSDAGMLPVADAGVPGNPQCTAPRRASSEAWSLGPERPSSAIQHAFCRHLGRFAPRIRVLI</sequence>
<feature type="compositionally biased region" description="Basic residues" evidence="1">
    <location>
        <begin position="199"/>
        <end position="212"/>
    </location>
</feature>
<feature type="region of interest" description="Disordered" evidence="1">
    <location>
        <begin position="186"/>
        <end position="228"/>
    </location>
</feature>
<evidence type="ECO:0000313" key="2">
    <source>
        <dbReference type="EMBL" id="SPQ97509.1"/>
    </source>
</evidence>
<feature type="region of interest" description="Disordered" evidence="1">
    <location>
        <begin position="385"/>
        <end position="406"/>
    </location>
</feature>
<protein>
    <submittedName>
        <fullName evidence="2">Uncharacterized protein</fullName>
    </submittedName>
</protein>
<dbReference type="Proteomes" id="UP000290189">
    <property type="component" value="Unassembled WGS sequence"/>
</dbReference>
<keyword evidence="2" id="KW-0496">Mitochondrion</keyword>
<organism evidence="2 3">
    <name type="scientific">Plasmodiophora brassicae</name>
    <name type="common">Clubroot disease agent</name>
    <dbReference type="NCBI Taxonomy" id="37360"/>
    <lineage>
        <taxon>Eukaryota</taxon>
        <taxon>Sar</taxon>
        <taxon>Rhizaria</taxon>
        <taxon>Endomyxa</taxon>
        <taxon>Phytomyxea</taxon>
        <taxon>Plasmodiophorida</taxon>
        <taxon>Plasmodiophoridae</taxon>
        <taxon>Plasmodiophora</taxon>
    </lineage>
</organism>
<evidence type="ECO:0000313" key="3">
    <source>
        <dbReference type="Proteomes" id="UP000290189"/>
    </source>
</evidence>
<dbReference type="EMBL" id="OVEO01000008">
    <property type="protein sequence ID" value="SPQ97509.1"/>
    <property type="molecule type" value="Genomic_DNA"/>
</dbReference>
<reference evidence="2 3" key="1">
    <citation type="submission" date="2018-03" db="EMBL/GenBank/DDBJ databases">
        <authorList>
            <person name="Fogelqvist J."/>
        </authorList>
    </citation>
    <scope>NUCLEOTIDE SEQUENCE [LARGE SCALE GENOMIC DNA]</scope>
</reference>
<geneLocation type="mitochondrion" evidence="2"/>